<evidence type="ECO:0000313" key="2">
    <source>
        <dbReference type="EMBL" id="KGG86184.1"/>
    </source>
</evidence>
<feature type="transmembrane region" description="Helical" evidence="1">
    <location>
        <begin position="24"/>
        <end position="48"/>
    </location>
</feature>
<dbReference type="EMBL" id="AWTN01000114">
    <property type="protein sequence ID" value="KGG86184.1"/>
    <property type="molecule type" value="Genomic_DNA"/>
</dbReference>
<comment type="caution">
    <text evidence="2">The sequence shown here is derived from an EMBL/GenBank/DDBJ whole genome shotgun (WGS) entry which is preliminary data.</text>
</comment>
<accession>A0A0E3BG05</accession>
<sequence>MGLSMLPLVWISGERMFINGNFEFGVVALFVTTILAFFVMSALAVYIIRSHGDASKKVAKSI</sequence>
<keyword evidence="1" id="KW-0472">Membrane</keyword>
<dbReference type="Proteomes" id="UP000029567">
    <property type="component" value="Unassembled WGS sequence"/>
</dbReference>
<name>A0A0E3BG05_9BURK</name>
<dbReference type="AlphaFoldDB" id="A0A0E3BG05"/>
<gene>
    <name evidence="2" type="ORF">P245_20925</name>
</gene>
<keyword evidence="1" id="KW-0812">Transmembrane</keyword>
<protein>
    <submittedName>
        <fullName evidence="2">Uncharacterized protein</fullName>
    </submittedName>
</protein>
<reference evidence="2 3" key="1">
    <citation type="submission" date="2013-09" db="EMBL/GenBank/DDBJ databases">
        <title>High correlation between genotypes and phenotypes of environmental bacteria Comamonas testosteroni strains.</title>
        <authorList>
            <person name="Liu L."/>
            <person name="Zhu W."/>
            <person name="Xia X."/>
            <person name="Xu B."/>
            <person name="Luo M."/>
            <person name="Wang G."/>
        </authorList>
    </citation>
    <scope>NUCLEOTIDE SEQUENCE [LARGE SCALE GENOMIC DNA]</scope>
    <source>
        <strain evidence="2 3">JL14</strain>
    </source>
</reference>
<evidence type="ECO:0000313" key="3">
    <source>
        <dbReference type="Proteomes" id="UP000029567"/>
    </source>
</evidence>
<evidence type="ECO:0000256" key="1">
    <source>
        <dbReference type="SAM" id="Phobius"/>
    </source>
</evidence>
<organism evidence="2 3">
    <name type="scientific">Comamonas thiooxydans</name>
    <dbReference type="NCBI Taxonomy" id="363952"/>
    <lineage>
        <taxon>Bacteria</taxon>
        <taxon>Pseudomonadati</taxon>
        <taxon>Pseudomonadota</taxon>
        <taxon>Betaproteobacteria</taxon>
        <taxon>Burkholderiales</taxon>
        <taxon>Comamonadaceae</taxon>
        <taxon>Comamonas</taxon>
    </lineage>
</organism>
<keyword evidence="1" id="KW-1133">Transmembrane helix</keyword>
<proteinExistence type="predicted"/>